<gene>
    <name evidence="2" type="ORF">PSHA_p00028</name>
</gene>
<accession>A0A6G6AS81</accession>
<geneLocation type="plasmid" evidence="2">
    <name>pMEGA</name>
</geneLocation>
<name>A0A6G6AS81_PSET1</name>
<keyword evidence="1" id="KW-0732">Signal</keyword>
<reference evidence="2" key="1">
    <citation type="submission" date="2019-09" db="EMBL/GenBank/DDBJ databases">
        <authorList>
            <person name="Qi W."/>
            <person name="Colarusso A."/>
            <person name="Olombrada M."/>
            <person name="Parrilli E."/>
            <person name="Patrignani A."/>
            <person name="Tutino M.L."/>
            <person name="Toll-Riera M."/>
        </authorList>
    </citation>
    <scope>NUCLEOTIDE SEQUENCE</scope>
    <source>
        <strain evidence="2">TAC125</strain>
        <plasmid evidence="2">pMEGA</plasmid>
    </source>
</reference>
<organism evidence="2">
    <name type="scientific">Pseudoalteromonas translucida (strain TAC 125)</name>
    <dbReference type="NCBI Taxonomy" id="326442"/>
    <lineage>
        <taxon>Bacteria</taxon>
        <taxon>Pseudomonadati</taxon>
        <taxon>Pseudomonadota</taxon>
        <taxon>Gammaproteobacteria</taxon>
        <taxon>Alteromonadales</taxon>
        <taxon>Pseudoalteromonadaceae</taxon>
        <taxon>Pseudoalteromonas</taxon>
    </lineage>
</organism>
<feature type="chain" id="PRO_5026205949" description="Orphan protein" evidence="1">
    <location>
        <begin position="27"/>
        <end position="135"/>
    </location>
</feature>
<keyword evidence="2" id="KW-0614">Plasmid</keyword>
<feature type="signal peptide" evidence="1">
    <location>
        <begin position="1"/>
        <end position="26"/>
    </location>
</feature>
<evidence type="ECO:0008006" key="3">
    <source>
        <dbReference type="Google" id="ProtNLM"/>
    </source>
</evidence>
<protein>
    <recommendedName>
        <fullName evidence="3">Orphan protein</fullName>
    </recommendedName>
</protein>
<evidence type="ECO:0000256" key="1">
    <source>
        <dbReference type="SAM" id="SignalP"/>
    </source>
</evidence>
<sequence length="135" mass="14942">MTISFVPIKTIFCASSMLLLISYKPAAEIANNQPTNAEQLKKLKQHIKTLINTPIAYNAKSCKVITLNANDCKPSQHLLYSTKTSDEQTLISLAARYNQLMSKQISSTYSHCPASPKPSTVLIRNVCMPVQLVTE</sequence>
<dbReference type="AlphaFoldDB" id="A0A6G6AS81"/>
<dbReference type="EMBL" id="MN400773">
    <property type="protein sequence ID" value="QID24521.1"/>
    <property type="molecule type" value="Genomic_DNA"/>
</dbReference>
<proteinExistence type="predicted"/>
<evidence type="ECO:0000313" key="2">
    <source>
        <dbReference type="EMBL" id="QID24521.1"/>
    </source>
</evidence>